<dbReference type="SUPFAM" id="SSF47598">
    <property type="entry name" value="Ribbon-helix-helix"/>
    <property type="match status" value="1"/>
</dbReference>
<evidence type="ECO:0000313" key="1">
    <source>
        <dbReference type="EMBL" id="MFC4006576.1"/>
    </source>
</evidence>
<comment type="caution">
    <text evidence="1">The sequence shown here is derived from an EMBL/GenBank/DDBJ whole genome shotgun (WGS) entry which is preliminary data.</text>
</comment>
<organism evidence="1 2">
    <name type="scientific">Nonomuraea purpurea</name>
    <dbReference type="NCBI Taxonomy" id="1849276"/>
    <lineage>
        <taxon>Bacteria</taxon>
        <taxon>Bacillati</taxon>
        <taxon>Actinomycetota</taxon>
        <taxon>Actinomycetes</taxon>
        <taxon>Streptosporangiales</taxon>
        <taxon>Streptosporangiaceae</taxon>
        <taxon>Nonomuraea</taxon>
    </lineage>
</organism>
<protein>
    <recommendedName>
        <fullName evidence="3">Ribbon-helix-helix protein, CopG family</fullName>
    </recommendedName>
</protein>
<evidence type="ECO:0008006" key="3">
    <source>
        <dbReference type="Google" id="ProtNLM"/>
    </source>
</evidence>
<gene>
    <name evidence="1" type="ORF">ACFOY2_05045</name>
</gene>
<reference evidence="2" key="1">
    <citation type="journal article" date="2019" name="Int. J. Syst. Evol. Microbiol.">
        <title>The Global Catalogue of Microorganisms (GCM) 10K type strain sequencing project: providing services to taxonomists for standard genome sequencing and annotation.</title>
        <authorList>
            <consortium name="The Broad Institute Genomics Platform"/>
            <consortium name="The Broad Institute Genome Sequencing Center for Infectious Disease"/>
            <person name="Wu L."/>
            <person name="Ma J."/>
        </authorList>
    </citation>
    <scope>NUCLEOTIDE SEQUENCE [LARGE SCALE GENOMIC DNA]</scope>
    <source>
        <strain evidence="2">TBRC 1276</strain>
    </source>
</reference>
<sequence length="70" mass="7820">MPRPATGKTPVRNVRVGDEIWEQVERAADEDDTTASAIVKEALLEYVAKRAKQRARKARERAAREADPSS</sequence>
<evidence type="ECO:0000313" key="2">
    <source>
        <dbReference type="Proteomes" id="UP001595851"/>
    </source>
</evidence>
<accession>A0ABV8FXW7</accession>
<dbReference type="RefSeq" id="WP_379526716.1">
    <property type="nucleotide sequence ID" value="NZ_JBHSBI010000002.1"/>
</dbReference>
<dbReference type="EMBL" id="JBHSBI010000002">
    <property type="protein sequence ID" value="MFC4006576.1"/>
    <property type="molecule type" value="Genomic_DNA"/>
</dbReference>
<name>A0ABV8FXW7_9ACTN</name>
<dbReference type="InterPro" id="IPR010985">
    <property type="entry name" value="Ribbon_hlx_hlx"/>
</dbReference>
<keyword evidence="2" id="KW-1185">Reference proteome</keyword>
<dbReference type="Proteomes" id="UP001595851">
    <property type="component" value="Unassembled WGS sequence"/>
</dbReference>
<proteinExistence type="predicted"/>